<organism evidence="5 6">
    <name type="scientific">Xenorhabdus taiwanensis</name>
    <dbReference type="NCBI Taxonomy" id="3085177"/>
    <lineage>
        <taxon>Bacteria</taxon>
        <taxon>Pseudomonadati</taxon>
        <taxon>Pseudomonadota</taxon>
        <taxon>Gammaproteobacteria</taxon>
        <taxon>Enterobacterales</taxon>
        <taxon>Morganellaceae</taxon>
        <taxon>Xenorhabdus</taxon>
    </lineage>
</organism>
<dbReference type="NCBIfam" id="TIGR00749">
    <property type="entry name" value="glk"/>
    <property type="match status" value="1"/>
</dbReference>
<dbReference type="Proteomes" id="UP001529514">
    <property type="component" value="Chromosome"/>
</dbReference>
<keyword evidence="3" id="KW-0963">Cytoplasm</keyword>
<dbReference type="HAMAP" id="MF_00524">
    <property type="entry name" value="Glucokinase"/>
    <property type="match status" value="1"/>
</dbReference>
<evidence type="ECO:0000256" key="2">
    <source>
        <dbReference type="ARBA" id="ARBA00022777"/>
    </source>
</evidence>
<dbReference type="EC" id="2.7.1.2" evidence="3"/>
<dbReference type="InterPro" id="IPR050201">
    <property type="entry name" value="Bacterial_glucokinase"/>
</dbReference>
<evidence type="ECO:0000256" key="1">
    <source>
        <dbReference type="ARBA" id="ARBA00022679"/>
    </source>
</evidence>
<dbReference type="Gene3D" id="3.40.367.20">
    <property type="match status" value="2"/>
</dbReference>
<evidence type="ECO:0000256" key="3">
    <source>
        <dbReference type="HAMAP-Rule" id="MF_00524"/>
    </source>
</evidence>
<comment type="similarity">
    <text evidence="3 4">Belongs to the bacterial glucokinase family.</text>
</comment>
<keyword evidence="2 3" id="KW-0418">Kinase</keyword>
<gene>
    <name evidence="3 5" type="primary">glk</name>
    <name evidence="5" type="ORF">TCT1_29870</name>
</gene>
<feature type="binding site" evidence="3">
    <location>
        <begin position="8"/>
        <end position="13"/>
    </location>
    <ligand>
        <name>ATP</name>
        <dbReference type="ChEBI" id="CHEBI:30616"/>
    </ligand>
</feature>
<dbReference type="PANTHER" id="PTHR47690:SF1">
    <property type="entry name" value="GLUCOKINASE"/>
    <property type="match status" value="1"/>
</dbReference>
<keyword evidence="1 3" id="KW-0808">Transferase</keyword>
<sequence>MTTYALVGDIGGTNARLALCDVDTGQLSAVEFYPCAHYETLEIVIRQYLKQQNCEVKYGCIAIACPVTDDVISMTNHSWRFSVSQMKASLGWERFEVINDFTAVSLAIPVLGADDVIQIGGKQPQAKRPIAVYGAGTGLGVAHLIHTGTQWMSLPGEGGHVDFAPESTEEDHMLSVLREEYGHVSAERVLSGPGLVNIYRSLMKLNGQVAEDITPRDISDRALSENCPICKQALELFCTALGRFGGKKLNGQVAEDITPRDISDRALSENCPICKQALELFCTALGRFGGNLALNLGAFGGVYIAGGIVPRFLDFFQKSGFRQGFENKGRFTDYLKDIPVYLVTHDKPGLLGAGSYIRQSLGKAIS</sequence>
<evidence type="ECO:0000256" key="4">
    <source>
        <dbReference type="RuleBase" id="RU004046"/>
    </source>
</evidence>
<comment type="catalytic activity">
    <reaction evidence="3">
        <text>D-glucose + ATP = D-glucose 6-phosphate + ADP + H(+)</text>
        <dbReference type="Rhea" id="RHEA:17825"/>
        <dbReference type="ChEBI" id="CHEBI:4167"/>
        <dbReference type="ChEBI" id="CHEBI:15378"/>
        <dbReference type="ChEBI" id="CHEBI:30616"/>
        <dbReference type="ChEBI" id="CHEBI:61548"/>
        <dbReference type="ChEBI" id="CHEBI:456216"/>
        <dbReference type="EC" id="2.7.1.2"/>
    </reaction>
</comment>
<dbReference type="Pfam" id="PF02685">
    <property type="entry name" value="Glucokinase"/>
    <property type="match status" value="2"/>
</dbReference>
<accession>A0ABN7C6N3</accession>
<keyword evidence="3" id="KW-0067">ATP-binding</keyword>
<keyword evidence="3" id="KW-0547">Nucleotide-binding</keyword>
<dbReference type="InterPro" id="IPR003836">
    <property type="entry name" value="Glucokinase"/>
</dbReference>
<dbReference type="EMBL" id="AP028978">
    <property type="protein sequence ID" value="BET98066.1"/>
    <property type="molecule type" value="Genomic_DNA"/>
</dbReference>
<evidence type="ECO:0000313" key="5">
    <source>
        <dbReference type="EMBL" id="BET98066.1"/>
    </source>
</evidence>
<name>A0ABN7C6N3_9GAMM</name>
<dbReference type="RefSeq" id="WP_374051606.1">
    <property type="nucleotide sequence ID" value="NZ_AP028978.1"/>
</dbReference>
<proteinExistence type="inferred from homology"/>
<dbReference type="CDD" id="cd24008">
    <property type="entry name" value="ASKHA_NBD_GLK"/>
    <property type="match status" value="1"/>
</dbReference>
<dbReference type="PANTHER" id="PTHR47690">
    <property type="entry name" value="GLUCOKINASE"/>
    <property type="match status" value="1"/>
</dbReference>
<comment type="subcellular location">
    <subcellularLocation>
        <location evidence="3">Cytoplasm</location>
    </subcellularLocation>
</comment>
<protein>
    <recommendedName>
        <fullName evidence="3">Glucokinase</fullName>
        <ecNumber evidence="3">2.7.1.2</ecNumber>
    </recommendedName>
    <alternativeName>
        <fullName evidence="3">Glucose kinase</fullName>
    </alternativeName>
</protein>
<reference evidence="5 6" key="1">
    <citation type="submission" date="2023-10" db="EMBL/GenBank/DDBJ databases">
        <title>Xenorhabdus taiwanensis sp. nov., a symbiotic bacterium associated with the entomopathogenic nematode Steinernema taiwanensis.</title>
        <authorList>
            <person name="Tseng C.T."/>
            <person name="Shu H.Y."/>
            <person name="Chen M.H."/>
            <person name="Fang Y.J."/>
            <person name="Wu T.L."/>
            <person name="Lin Y.C."/>
            <person name="Huang C.J."/>
        </authorList>
    </citation>
    <scope>NUCLEOTIDE SEQUENCE [LARGE SCALE GENOMIC DNA]</scope>
    <source>
        <strain evidence="5 6">TCT-1</strain>
    </source>
</reference>
<evidence type="ECO:0000313" key="6">
    <source>
        <dbReference type="Proteomes" id="UP001529514"/>
    </source>
</evidence>
<keyword evidence="3" id="KW-0324">Glycolysis</keyword>
<dbReference type="InterPro" id="IPR043129">
    <property type="entry name" value="ATPase_NBD"/>
</dbReference>
<keyword evidence="6" id="KW-1185">Reference proteome</keyword>
<dbReference type="SUPFAM" id="SSF53067">
    <property type="entry name" value="Actin-like ATPase domain"/>
    <property type="match status" value="2"/>
</dbReference>